<feature type="transmembrane region" description="Helical" evidence="1">
    <location>
        <begin position="64"/>
        <end position="84"/>
    </location>
</feature>
<dbReference type="AlphaFoldDB" id="A0A6C0GEX7"/>
<dbReference type="Pfam" id="PF01569">
    <property type="entry name" value="PAP2"/>
    <property type="match status" value="1"/>
</dbReference>
<dbReference type="Gene3D" id="1.20.144.10">
    <property type="entry name" value="Phosphatidic acid phosphatase type 2/haloperoxidase"/>
    <property type="match status" value="2"/>
</dbReference>
<evidence type="ECO:0000259" key="2">
    <source>
        <dbReference type="Pfam" id="PF01569"/>
    </source>
</evidence>
<gene>
    <name evidence="3" type="ORF">GXP67_07260</name>
</gene>
<reference evidence="3 4" key="1">
    <citation type="submission" date="2020-01" db="EMBL/GenBank/DDBJ databases">
        <authorList>
            <person name="Kim M.K."/>
        </authorList>
    </citation>
    <scope>NUCLEOTIDE SEQUENCE [LARGE SCALE GENOMIC DNA]</scope>
    <source>
        <strain evidence="3 4">172606-1</strain>
    </source>
</reference>
<dbReference type="Proteomes" id="UP000480178">
    <property type="component" value="Chromosome"/>
</dbReference>
<name>A0A6C0GEX7_9BACT</name>
<accession>A0A6C0GEX7</accession>
<keyword evidence="1" id="KW-0472">Membrane</keyword>
<keyword evidence="1" id="KW-0812">Transmembrane</keyword>
<proteinExistence type="predicted"/>
<evidence type="ECO:0000313" key="3">
    <source>
        <dbReference type="EMBL" id="QHT66467.1"/>
    </source>
</evidence>
<dbReference type="KEGG" id="rhoz:GXP67_07260"/>
<keyword evidence="4" id="KW-1185">Reference proteome</keyword>
<evidence type="ECO:0000313" key="4">
    <source>
        <dbReference type="Proteomes" id="UP000480178"/>
    </source>
</evidence>
<evidence type="ECO:0000256" key="1">
    <source>
        <dbReference type="SAM" id="Phobius"/>
    </source>
</evidence>
<feature type="transmembrane region" description="Helical" evidence="1">
    <location>
        <begin position="161"/>
        <end position="179"/>
    </location>
</feature>
<sequence>MLSLLIDQWISLFVKNNVADFIFYVKKIESWSDFITNKLSAIFLIISSIGLLISSLYFKNLKWASFFISWIIVIVCAAIITSYLKIYFGRMRPEYIFENGLTGAHYWFKSGDGFPSGHASYYFSLFFPPCYYFDKAKPVIIIPVMIAVGRVIQKAHFLSDIVMSVLIVVTLTVAADLIIRMAARHIKLKAFY</sequence>
<organism evidence="3 4">
    <name type="scientific">Rhodocytophaga rosea</name>
    <dbReference type="NCBI Taxonomy" id="2704465"/>
    <lineage>
        <taxon>Bacteria</taxon>
        <taxon>Pseudomonadati</taxon>
        <taxon>Bacteroidota</taxon>
        <taxon>Cytophagia</taxon>
        <taxon>Cytophagales</taxon>
        <taxon>Rhodocytophagaceae</taxon>
        <taxon>Rhodocytophaga</taxon>
    </lineage>
</organism>
<dbReference type="InterPro" id="IPR000326">
    <property type="entry name" value="PAP2/HPO"/>
</dbReference>
<protein>
    <submittedName>
        <fullName evidence="3">Phosphatase PAP2 family protein</fullName>
    </submittedName>
</protein>
<feature type="domain" description="Phosphatidic acid phosphatase type 2/haloperoxidase" evidence="2">
    <location>
        <begin position="71"/>
        <end position="174"/>
    </location>
</feature>
<dbReference type="SUPFAM" id="SSF48317">
    <property type="entry name" value="Acid phosphatase/Vanadium-dependent haloperoxidase"/>
    <property type="match status" value="1"/>
</dbReference>
<keyword evidence="1" id="KW-1133">Transmembrane helix</keyword>
<dbReference type="InterPro" id="IPR036938">
    <property type="entry name" value="PAP2/HPO_sf"/>
</dbReference>
<dbReference type="EMBL" id="CP048222">
    <property type="protein sequence ID" value="QHT66467.1"/>
    <property type="molecule type" value="Genomic_DNA"/>
</dbReference>
<feature type="transmembrane region" description="Helical" evidence="1">
    <location>
        <begin position="39"/>
        <end position="58"/>
    </location>
</feature>